<feature type="transmembrane region" description="Helical" evidence="3">
    <location>
        <begin position="95"/>
        <end position="114"/>
    </location>
</feature>
<evidence type="ECO:0000259" key="4">
    <source>
        <dbReference type="Pfam" id="PF13490"/>
    </source>
</evidence>
<evidence type="ECO:0000313" key="5">
    <source>
        <dbReference type="EMBL" id="TCL64750.1"/>
    </source>
</evidence>
<comment type="similarity">
    <text evidence="1">Belongs to the zinc-associated anti-sigma factor (ZAS) superfamily. Anti-sigma-W factor family.</text>
</comment>
<proteinExistence type="inferred from homology"/>
<dbReference type="OrthoDB" id="9782842at2"/>
<organism evidence="5 6">
    <name type="scientific">Hydrogenispora ethanolica</name>
    <dbReference type="NCBI Taxonomy" id="1082276"/>
    <lineage>
        <taxon>Bacteria</taxon>
        <taxon>Bacillati</taxon>
        <taxon>Bacillota</taxon>
        <taxon>Hydrogenispora</taxon>
    </lineage>
</organism>
<protein>
    <recommendedName>
        <fullName evidence="2">Anti-sigma-W factor RsiW</fullName>
    </recommendedName>
</protein>
<dbReference type="InterPro" id="IPR027383">
    <property type="entry name" value="Znf_put"/>
</dbReference>
<keyword evidence="3" id="KW-0812">Transmembrane</keyword>
<evidence type="ECO:0000313" key="6">
    <source>
        <dbReference type="Proteomes" id="UP000295008"/>
    </source>
</evidence>
<dbReference type="EMBL" id="SLUN01000018">
    <property type="protein sequence ID" value="TCL64750.1"/>
    <property type="molecule type" value="Genomic_DNA"/>
</dbReference>
<keyword evidence="6" id="KW-1185">Reference proteome</keyword>
<evidence type="ECO:0000256" key="2">
    <source>
        <dbReference type="ARBA" id="ARBA00024438"/>
    </source>
</evidence>
<name>A0A4R1RGC4_HYDET</name>
<evidence type="ECO:0000256" key="1">
    <source>
        <dbReference type="ARBA" id="ARBA00024353"/>
    </source>
</evidence>
<dbReference type="AlphaFoldDB" id="A0A4R1RGC4"/>
<keyword evidence="3" id="KW-1133">Transmembrane helix</keyword>
<feature type="domain" description="Putative zinc-finger" evidence="4">
    <location>
        <begin position="3"/>
        <end position="37"/>
    </location>
</feature>
<accession>A0A4R1RGC4</accession>
<dbReference type="RefSeq" id="WP_132015076.1">
    <property type="nucleotide sequence ID" value="NZ_SLUN01000018.1"/>
</dbReference>
<dbReference type="Gene3D" id="1.10.10.1320">
    <property type="entry name" value="Anti-sigma factor, zinc-finger domain"/>
    <property type="match status" value="1"/>
</dbReference>
<comment type="caution">
    <text evidence="5">The sequence shown here is derived from an EMBL/GenBank/DDBJ whole genome shotgun (WGS) entry which is preliminary data.</text>
</comment>
<keyword evidence="3" id="KW-0472">Membrane</keyword>
<dbReference type="Pfam" id="PF13490">
    <property type="entry name" value="zf-HC2"/>
    <property type="match status" value="1"/>
</dbReference>
<dbReference type="InterPro" id="IPR041916">
    <property type="entry name" value="Anti_sigma_zinc_sf"/>
</dbReference>
<evidence type="ECO:0000256" key="3">
    <source>
        <dbReference type="SAM" id="Phobius"/>
    </source>
</evidence>
<reference evidence="5 6" key="1">
    <citation type="submission" date="2019-03" db="EMBL/GenBank/DDBJ databases">
        <title>Genomic Encyclopedia of Type Strains, Phase IV (KMG-IV): sequencing the most valuable type-strain genomes for metagenomic binning, comparative biology and taxonomic classification.</title>
        <authorList>
            <person name="Goeker M."/>
        </authorList>
    </citation>
    <scope>NUCLEOTIDE SEQUENCE [LARGE SCALE GENOMIC DNA]</scope>
    <source>
        <strain evidence="5 6">LX-B</strain>
    </source>
</reference>
<dbReference type="Proteomes" id="UP000295008">
    <property type="component" value="Unassembled WGS sequence"/>
</dbReference>
<sequence>MNCTKIRQHLHSLVAGEAPQSLCVLLNQHIQACPDCAKELQLAEEAYRLLSEAQPVEPVPQFGAAWRSRLRSEAAQRPWNAPAARRWRFPAFRPLLPVCGVAAIVIIGLALNSLRIQQPVAKLATKESAPAGKVQVLRRSVAAAPDQAIYRVEIIDFGPRNKRVQKIARDFRANYGDGTYYAMRNETVSLTTFSGLSYEAALELRAALEEAGATVRVETESRQ</sequence>
<gene>
    <name evidence="5" type="ORF">EDC14_101849</name>
</gene>